<organism evidence="1 2">
    <name type="scientific">Desmophyllum pertusum</name>
    <dbReference type="NCBI Taxonomy" id="174260"/>
    <lineage>
        <taxon>Eukaryota</taxon>
        <taxon>Metazoa</taxon>
        <taxon>Cnidaria</taxon>
        <taxon>Anthozoa</taxon>
        <taxon>Hexacorallia</taxon>
        <taxon>Scleractinia</taxon>
        <taxon>Caryophylliina</taxon>
        <taxon>Caryophylliidae</taxon>
        <taxon>Desmophyllum</taxon>
    </lineage>
</organism>
<proteinExistence type="predicted"/>
<dbReference type="AlphaFoldDB" id="A0A9X0CJ04"/>
<reference evidence="1" key="1">
    <citation type="submission" date="2023-01" db="EMBL/GenBank/DDBJ databases">
        <title>Genome assembly of the deep-sea coral Lophelia pertusa.</title>
        <authorList>
            <person name="Herrera S."/>
            <person name="Cordes E."/>
        </authorList>
    </citation>
    <scope>NUCLEOTIDE SEQUENCE</scope>
    <source>
        <strain evidence="1">USNM1676648</strain>
        <tissue evidence="1">Polyp</tissue>
    </source>
</reference>
<keyword evidence="2" id="KW-1185">Reference proteome</keyword>
<sequence>MTSAKVSQKCHILLEEQEKEVPNVLLEGCTYNCGTASKALRTLKGCYEVKEMFASMSNIEIEKLKEIIVAIINCSKWKYVHYRLYMHGNTEEVERVLFVMVPTKRTELDSQKNMHAENWYYTEKGTSSAKELKAYQFQIKDVLDEILKATKNLQIPENIVEVINCEEKEPKQLGEDETFEHNIDEERSTDDNSSTCDTDGELGDASCKPMAKTIFNNSFGPLIEGDFTWPIASFPMSNIECLKQLDIVYGTQLVFSVNYSLAKTEKRKFKSYMEYVMELHIAQHFSINMVP</sequence>
<dbReference type="Proteomes" id="UP001163046">
    <property type="component" value="Unassembled WGS sequence"/>
</dbReference>
<comment type="caution">
    <text evidence="1">The sequence shown here is derived from an EMBL/GenBank/DDBJ whole genome shotgun (WGS) entry which is preliminary data.</text>
</comment>
<gene>
    <name evidence="1" type="ORF">OS493_037644</name>
</gene>
<name>A0A9X0CJ04_9CNID</name>
<evidence type="ECO:0000313" key="2">
    <source>
        <dbReference type="Proteomes" id="UP001163046"/>
    </source>
</evidence>
<protein>
    <submittedName>
        <fullName evidence="1">Uncharacterized protein</fullName>
    </submittedName>
</protein>
<evidence type="ECO:0000313" key="1">
    <source>
        <dbReference type="EMBL" id="KAJ7350957.1"/>
    </source>
</evidence>
<accession>A0A9X0CJ04</accession>
<dbReference type="EMBL" id="MU827375">
    <property type="protein sequence ID" value="KAJ7350957.1"/>
    <property type="molecule type" value="Genomic_DNA"/>
</dbReference>